<keyword evidence="7" id="KW-0653">Protein transport</keyword>
<dbReference type="SUPFAM" id="SSF64268">
    <property type="entry name" value="PX domain"/>
    <property type="match status" value="1"/>
</dbReference>
<dbReference type="EMBL" id="CAXLJM020000041">
    <property type="protein sequence ID" value="CAL8109400.1"/>
    <property type="molecule type" value="Genomic_DNA"/>
</dbReference>
<sequence>MDTAVASYSSTDSRSGGVSSTRVMSNGTVFLVHERGSRRRIKLEVCQPVTITSKEGLGWTTTFTSYLIQIDTNHYAFSLPYSEVRRRFSEFCWLHSKLAYHHPNKIVPPLPPKTFIYATKFNGNVIEQRCIGLGKFMQRVMRSSVFLSDAALHYFLQTNLSIKEIEEKLEAEIPVKSIPISQLNKPKKRPKFSRSISCSSTESTSSERSVSSSDGDCERETAASEPDSDGSSVEIESCDSFARSP</sequence>
<evidence type="ECO:0000256" key="11">
    <source>
        <dbReference type="SAM" id="MobiDB-lite"/>
    </source>
</evidence>
<keyword evidence="5" id="KW-0963">Cytoplasm</keyword>
<keyword evidence="9" id="KW-0472">Membrane</keyword>
<evidence type="ECO:0000313" key="13">
    <source>
        <dbReference type="EMBL" id="CAL8109400.1"/>
    </source>
</evidence>
<feature type="compositionally biased region" description="Low complexity" evidence="11">
    <location>
        <begin position="193"/>
        <end position="213"/>
    </location>
</feature>
<name>A0ABP1QSS7_9HEXA</name>
<evidence type="ECO:0000256" key="3">
    <source>
        <dbReference type="ARBA" id="ARBA00010883"/>
    </source>
</evidence>
<keyword evidence="6" id="KW-0967">Endosome</keyword>
<dbReference type="SMART" id="SM00312">
    <property type="entry name" value="PX"/>
    <property type="match status" value="1"/>
</dbReference>
<feature type="domain" description="PX" evidence="12">
    <location>
        <begin position="44"/>
        <end position="162"/>
    </location>
</feature>
<evidence type="ECO:0000256" key="7">
    <source>
        <dbReference type="ARBA" id="ARBA00022927"/>
    </source>
</evidence>
<comment type="similarity">
    <text evidence="3">Belongs to the sorting nexin family.</text>
</comment>
<feature type="region of interest" description="Disordered" evidence="11">
    <location>
        <begin position="1"/>
        <end position="20"/>
    </location>
</feature>
<feature type="region of interest" description="Disordered" evidence="11">
    <location>
        <begin position="185"/>
        <end position="245"/>
    </location>
</feature>
<evidence type="ECO:0000256" key="8">
    <source>
        <dbReference type="ARBA" id="ARBA00023121"/>
    </source>
</evidence>
<dbReference type="PROSITE" id="PS50195">
    <property type="entry name" value="PX"/>
    <property type="match status" value="1"/>
</dbReference>
<accession>A0ABP1QSS7</accession>
<comment type="subcellular location">
    <subcellularLocation>
        <location evidence="2">Cytoplasm</location>
    </subcellularLocation>
    <subcellularLocation>
        <location evidence="10">Endomembrane system</location>
        <topology evidence="10">Peripheral membrane protein</topology>
        <orientation evidence="10">Cytoplasmic side</orientation>
    </subcellularLocation>
    <subcellularLocation>
        <location evidence="1">Endosome</location>
    </subcellularLocation>
</comment>
<dbReference type="InterPro" id="IPR036871">
    <property type="entry name" value="PX_dom_sf"/>
</dbReference>
<keyword evidence="8" id="KW-0446">Lipid-binding</keyword>
<evidence type="ECO:0000256" key="4">
    <source>
        <dbReference type="ARBA" id="ARBA00022448"/>
    </source>
</evidence>
<evidence type="ECO:0000256" key="1">
    <source>
        <dbReference type="ARBA" id="ARBA00004177"/>
    </source>
</evidence>
<dbReference type="InterPro" id="IPR001683">
    <property type="entry name" value="PX_dom"/>
</dbReference>
<reference evidence="13 14" key="1">
    <citation type="submission" date="2024-08" db="EMBL/GenBank/DDBJ databases">
        <authorList>
            <person name="Cucini C."/>
            <person name="Frati F."/>
        </authorList>
    </citation>
    <scope>NUCLEOTIDE SEQUENCE [LARGE SCALE GENOMIC DNA]</scope>
</reference>
<keyword evidence="14" id="KW-1185">Reference proteome</keyword>
<dbReference type="Pfam" id="PF00787">
    <property type="entry name" value="PX"/>
    <property type="match status" value="1"/>
</dbReference>
<dbReference type="PANTHER" id="PTHR46209">
    <property type="entry name" value="PX DOMAIN-CONTAINING PROTEIN"/>
    <property type="match status" value="1"/>
</dbReference>
<dbReference type="PANTHER" id="PTHR46209:SF3">
    <property type="entry name" value="PX DOMAIN-CONTAINING PROTEIN"/>
    <property type="match status" value="1"/>
</dbReference>
<evidence type="ECO:0000256" key="6">
    <source>
        <dbReference type="ARBA" id="ARBA00022753"/>
    </source>
</evidence>
<evidence type="ECO:0000256" key="5">
    <source>
        <dbReference type="ARBA" id="ARBA00022490"/>
    </source>
</evidence>
<feature type="compositionally biased region" description="Low complexity" evidence="11">
    <location>
        <begin position="7"/>
        <end position="20"/>
    </location>
</feature>
<protein>
    <recommendedName>
        <fullName evidence="12">PX domain-containing protein</fullName>
    </recommendedName>
</protein>
<dbReference type="Gene3D" id="3.30.1520.10">
    <property type="entry name" value="Phox-like domain"/>
    <property type="match status" value="1"/>
</dbReference>
<proteinExistence type="inferred from homology"/>
<evidence type="ECO:0000256" key="9">
    <source>
        <dbReference type="ARBA" id="ARBA00023136"/>
    </source>
</evidence>
<dbReference type="Proteomes" id="UP001642540">
    <property type="component" value="Unassembled WGS sequence"/>
</dbReference>
<comment type="caution">
    <text evidence="13">The sequence shown here is derived from an EMBL/GenBank/DDBJ whole genome shotgun (WGS) entry which is preliminary data.</text>
</comment>
<gene>
    <name evidence="13" type="ORF">ODALV1_LOCUS13329</name>
</gene>
<evidence type="ECO:0000259" key="12">
    <source>
        <dbReference type="PROSITE" id="PS50195"/>
    </source>
</evidence>
<evidence type="ECO:0000256" key="2">
    <source>
        <dbReference type="ARBA" id="ARBA00004496"/>
    </source>
</evidence>
<evidence type="ECO:0000256" key="10">
    <source>
        <dbReference type="ARBA" id="ARBA00029433"/>
    </source>
</evidence>
<organism evidence="13 14">
    <name type="scientific">Orchesella dallaii</name>
    <dbReference type="NCBI Taxonomy" id="48710"/>
    <lineage>
        <taxon>Eukaryota</taxon>
        <taxon>Metazoa</taxon>
        <taxon>Ecdysozoa</taxon>
        <taxon>Arthropoda</taxon>
        <taxon>Hexapoda</taxon>
        <taxon>Collembola</taxon>
        <taxon>Entomobryomorpha</taxon>
        <taxon>Entomobryoidea</taxon>
        <taxon>Orchesellidae</taxon>
        <taxon>Orchesellinae</taxon>
        <taxon>Orchesella</taxon>
    </lineage>
</organism>
<dbReference type="InterPro" id="IPR043544">
    <property type="entry name" value="SNX10/11"/>
</dbReference>
<keyword evidence="4" id="KW-0813">Transport</keyword>
<evidence type="ECO:0000313" key="14">
    <source>
        <dbReference type="Proteomes" id="UP001642540"/>
    </source>
</evidence>